<keyword evidence="3" id="KW-1185">Reference proteome</keyword>
<protein>
    <submittedName>
        <fullName evidence="2">Uncharacterized protein</fullName>
    </submittedName>
</protein>
<dbReference type="AlphaFoldDB" id="A0A1E1K2R1"/>
<dbReference type="Proteomes" id="UP000178129">
    <property type="component" value="Unassembled WGS sequence"/>
</dbReference>
<feature type="compositionally biased region" description="Polar residues" evidence="1">
    <location>
        <begin position="162"/>
        <end position="176"/>
    </location>
</feature>
<feature type="compositionally biased region" description="Low complexity" evidence="1">
    <location>
        <begin position="208"/>
        <end position="219"/>
    </location>
</feature>
<dbReference type="PANTHER" id="PTHR38645">
    <property type="entry name" value="CHROMOSOME 9, WHOLE GENOME SHOTGUN SEQUENCE"/>
    <property type="match status" value="1"/>
</dbReference>
<feature type="compositionally biased region" description="Polar residues" evidence="1">
    <location>
        <begin position="197"/>
        <end position="207"/>
    </location>
</feature>
<dbReference type="PANTHER" id="PTHR38645:SF1">
    <property type="entry name" value="YALI0F12243P"/>
    <property type="match status" value="1"/>
</dbReference>
<name>A0A1E1K2R1_9HELO</name>
<feature type="region of interest" description="Disordered" evidence="1">
    <location>
        <begin position="99"/>
        <end position="176"/>
    </location>
</feature>
<dbReference type="EMBL" id="FJUW01000005">
    <property type="protein sequence ID" value="CZS92281.1"/>
    <property type="molecule type" value="Genomic_DNA"/>
</dbReference>
<evidence type="ECO:0000313" key="3">
    <source>
        <dbReference type="Proteomes" id="UP000178129"/>
    </source>
</evidence>
<comment type="caution">
    <text evidence="2">The sequence shown here is derived from an EMBL/GenBank/DDBJ whole genome shotgun (WGS) entry which is preliminary data.</text>
</comment>
<accession>A0A1E1K2R1</accession>
<sequence>MDSMRSLNTSLPGPTPPAAAATSTKHQDPPEQLLTAFKAAALSVTNLYKSAAADQGRARAEGYQDALDELLGFLDKEDIGLSDGEGWRVRRWATERLDGRDPSTINAESDDDASDKADRGSSPVIQRSQSSSRLPPTSNVIRAVSPVRTESAPPPAIIPTPVDSQRNSIPPQTTFTFRSSHLYPQDADLVLPDLDMNDSTRAPSQDGSVTSHTSNTVSSGLGATRPPRPRHNNHSRVSTRPSGNIGRGSGQKRKINFGEFFDIGNLDRQGRDGFGGGGKRGRFA</sequence>
<evidence type="ECO:0000313" key="2">
    <source>
        <dbReference type="EMBL" id="CZS92281.1"/>
    </source>
</evidence>
<organism evidence="2 3">
    <name type="scientific">Rhynchosporium graminicola</name>
    <dbReference type="NCBI Taxonomy" id="2792576"/>
    <lineage>
        <taxon>Eukaryota</taxon>
        <taxon>Fungi</taxon>
        <taxon>Dikarya</taxon>
        <taxon>Ascomycota</taxon>
        <taxon>Pezizomycotina</taxon>
        <taxon>Leotiomycetes</taxon>
        <taxon>Helotiales</taxon>
        <taxon>Ploettnerulaceae</taxon>
        <taxon>Rhynchosporium</taxon>
    </lineage>
</organism>
<evidence type="ECO:0000256" key="1">
    <source>
        <dbReference type="SAM" id="MobiDB-lite"/>
    </source>
</evidence>
<feature type="region of interest" description="Disordered" evidence="1">
    <location>
        <begin position="1"/>
        <end position="31"/>
    </location>
</feature>
<feature type="region of interest" description="Disordered" evidence="1">
    <location>
        <begin position="193"/>
        <end position="253"/>
    </location>
</feature>
<dbReference type="InParanoid" id="A0A1E1K2R1"/>
<gene>
    <name evidence="2" type="ORF">RCO7_00775</name>
</gene>
<feature type="compositionally biased region" description="Low complexity" evidence="1">
    <location>
        <begin position="120"/>
        <end position="133"/>
    </location>
</feature>
<proteinExistence type="predicted"/>
<reference evidence="3" key="1">
    <citation type="submission" date="2016-03" db="EMBL/GenBank/DDBJ databases">
        <authorList>
            <person name="Ploux O."/>
        </authorList>
    </citation>
    <scope>NUCLEOTIDE SEQUENCE [LARGE SCALE GENOMIC DNA]</scope>
    <source>
        <strain evidence="3">UK7</strain>
    </source>
</reference>